<evidence type="ECO:0000313" key="2">
    <source>
        <dbReference type="EMBL" id="NDY58398.1"/>
    </source>
</evidence>
<accession>A0A7K3NQE6</accession>
<dbReference type="AlphaFoldDB" id="A0A7K3NQE6"/>
<reference evidence="2 3" key="1">
    <citation type="submission" date="2020-02" db="EMBL/GenBank/DDBJ databases">
        <title>Comparative genomics of sulfur disproportionating microorganisms.</title>
        <authorList>
            <person name="Ward L.M."/>
            <person name="Bertran E."/>
            <person name="Johnston D.T."/>
        </authorList>
    </citation>
    <scope>NUCLEOTIDE SEQUENCE [LARGE SCALE GENOMIC DNA]</scope>
    <source>
        <strain evidence="2 3">DSM 3696</strain>
    </source>
</reference>
<keyword evidence="3" id="KW-1185">Reference proteome</keyword>
<proteinExistence type="predicted"/>
<keyword evidence="1" id="KW-0175">Coiled coil</keyword>
<dbReference type="RefSeq" id="WP_163303471.1">
    <property type="nucleotide sequence ID" value="NZ_JAAGRQ010000098.1"/>
</dbReference>
<gene>
    <name evidence="2" type="ORF">G3N56_16825</name>
</gene>
<organism evidence="2 3">
    <name type="scientific">Desulfolutivibrio sulfodismutans</name>
    <dbReference type="NCBI Taxonomy" id="63561"/>
    <lineage>
        <taxon>Bacteria</taxon>
        <taxon>Pseudomonadati</taxon>
        <taxon>Thermodesulfobacteriota</taxon>
        <taxon>Desulfovibrionia</taxon>
        <taxon>Desulfovibrionales</taxon>
        <taxon>Desulfovibrionaceae</taxon>
        <taxon>Desulfolutivibrio</taxon>
    </lineage>
</organism>
<evidence type="ECO:0000313" key="3">
    <source>
        <dbReference type="Proteomes" id="UP000469724"/>
    </source>
</evidence>
<sequence length="79" mass="9107">MNEDTQRAIAAAEAELAGFAAEKKAVEERIRELRAREDLKNGIYFPKEIFEAQQDKLRLETEMLFRQNAVKRLRLGVDG</sequence>
<name>A0A7K3NQE6_9BACT</name>
<dbReference type="Proteomes" id="UP000469724">
    <property type="component" value="Unassembled WGS sequence"/>
</dbReference>
<evidence type="ECO:0000256" key="1">
    <source>
        <dbReference type="SAM" id="Coils"/>
    </source>
</evidence>
<dbReference type="EMBL" id="JAAGRQ010000098">
    <property type="protein sequence ID" value="NDY58398.1"/>
    <property type="molecule type" value="Genomic_DNA"/>
</dbReference>
<comment type="caution">
    <text evidence="2">The sequence shown here is derived from an EMBL/GenBank/DDBJ whole genome shotgun (WGS) entry which is preliminary data.</text>
</comment>
<feature type="coiled-coil region" evidence="1">
    <location>
        <begin position="2"/>
        <end position="36"/>
    </location>
</feature>
<protein>
    <submittedName>
        <fullName evidence="2">Uncharacterized protein</fullName>
    </submittedName>
</protein>